<dbReference type="EMBL" id="MN741004">
    <property type="protein sequence ID" value="QHU22251.1"/>
    <property type="molecule type" value="Genomic_DNA"/>
</dbReference>
<organism evidence="1">
    <name type="scientific">viral metagenome</name>
    <dbReference type="NCBI Taxonomy" id="1070528"/>
    <lineage>
        <taxon>unclassified sequences</taxon>
        <taxon>metagenomes</taxon>
        <taxon>organismal metagenomes</taxon>
    </lineage>
</organism>
<protein>
    <submittedName>
        <fullName evidence="1">Uncharacterized protein</fullName>
    </submittedName>
</protein>
<reference evidence="1" key="1">
    <citation type="journal article" date="2020" name="Nature">
        <title>Giant virus diversity and host interactions through global metagenomics.</title>
        <authorList>
            <person name="Schulz F."/>
            <person name="Roux S."/>
            <person name="Paez-Espino D."/>
            <person name="Jungbluth S."/>
            <person name="Walsh D.A."/>
            <person name="Denef V.J."/>
            <person name="McMahon K.D."/>
            <person name="Konstantinidis K.T."/>
            <person name="Eloe-Fadrosh E.A."/>
            <person name="Kyrpides N.C."/>
            <person name="Woyke T."/>
        </authorList>
    </citation>
    <scope>NUCLEOTIDE SEQUENCE</scope>
    <source>
        <strain evidence="1">GVMAG-S-3300013286-35</strain>
    </source>
</reference>
<accession>A0A6C0KYC7</accession>
<evidence type="ECO:0000313" key="1">
    <source>
        <dbReference type="EMBL" id="QHU22251.1"/>
    </source>
</evidence>
<name>A0A6C0KYC7_9ZZZZ</name>
<proteinExistence type="predicted"/>
<sequence>MAAAAYEALTKNIPVTTCVIDTEEEDGEYDCYDIKQSPALLQFVVSRLPTVFYVSVFPLDTENAEQVFNLTFFDEENKPIGGAELTSSQIYWDDDN</sequence>
<dbReference type="AlphaFoldDB" id="A0A6C0KYC7"/>